<dbReference type="EMBL" id="CP002038">
    <property type="protein sequence ID" value="ADM99926.1"/>
    <property type="molecule type" value="Genomic_DNA"/>
</dbReference>
<protein>
    <submittedName>
        <fullName evidence="2">Uncharacterized protein</fullName>
    </submittedName>
</protein>
<dbReference type="HOGENOM" id="CLU_2681816_0_0_6"/>
<keyword evidence="1" id="KW-0472">Membrane</keyword>
<keyword evidence="1" id="KW-0812">Transmembrane</keyword>
<reference evidence="2 3" key="1">
    <citation type="journal article" date="2011" name="J. Bacteriol.">
        <title>Genome sequence of the plant-pathogenic bacterium Dickeya dadantii 3937.</title>
        <authorList>
            <person name="Glasner J.D."/>
            <person name="Yang C.H."/>
            <person name="Reverchon S."/>
            <person name="Hugouvieux-Cotte-Pattat N."/>
            <person name="Condemine G."/>
            <person name="Bohin J.P."/>
            <person name="Van Gijsegem F."/>
            <person name="Yang S."/>
            <person name="Franza T."/>
            <person name="Expert D."/>
            <person name="Plunkett G. III"/>
            <person name="San Francisco M.J."/>
            <person name="Charkowski A.O."/>
            <person name="Py B."/>
            <person name="Bell K."/>
            <person name="Rauscher L."/>
            <person name="Rodriguez-Palenzuela P."/>
            <person name="Toussaint A."/>
            <person name="Holeva M.C."/>
            <person name="He S.Y."/>
            <person name="Douet V."/>
            <person name="Boccara M."/>
            <person name="Blanco C."/>
            <person name="Toth I."/>
            <person name="Anderson B.D."/>
            <person name="Biehl B.S."/>
            <person name="Mau B."/>
            <person name="Flynn S.M."/>
            <person name="Barras F."/>
            <person name="Lindeberg M."/>
            <person name="Birch P.R."/>
            <person name="Tsuyumu S."/>
            <person name="Shi X."/>
            <person name="Hibbing M."/>
            <person name="Yap M.N."/>
            <person name="Carpentier M."/>
            <person name="Dassa E."/>
            <person name="Umehara M."/>
            <person name="Kim J.F."/>
            <person name="Rusch M."/>
            <person name="Soni P."/>
            <person name="Mayhew G.F."/>
            <person name="Fouts D.E."/>
            <person name="Gill S.R."/>
            <person name="Blattner F.R."/>
            <person name="Keen N.T."/>
            <person name="Perna N.T."/>
        </authorList>
    </citation>
    <scope>NUCLEOTIDE SEQUENCE [LARGE SCALE GENOMIC DNA]</scope>
    <source>
        <strain evidence="2 3">3937</strain>
    </source>
</reference>
<dbReference type="Proteomes" id="UP000006859">
    <property type="component" value="Chromosome"/>
</dbReference>
<sequence length="74" mass="8531">MPATSPTRRLSKVYFFLSNTKMTVTVPTTLTVLWFLQVESRLSVLSIFIPVSVKVNSQNILPLDERERKYRNAT</sequence>
<dbReference type="STRING" id="198628.Dda3937_04397"/>
<gene>
    <name evidence="2" type="ordered locus">Dda3937_04397</name>
</gene>
<evidence type="ECO:0000313" key="2">
    <source>
        <dbReference type="EMBL" id="ADM99926.1"/>
    </source>
</evidence>
<keyword evidence="1" id="KW-1133">Transmembrane helix</keyword>
<dbReference type="KEGG" id="ddd:Dda3937_04397"/>
<feature type="transmembrane region" description="Helical" evidence="1">
    <location>
        <begin position="12"/>
        <end position="36"/>
    </location>
</feature>
<organism evidence="2 3">
    <name type="scientific">Dickeya dadantii (strain 3937)</name>
    <name type="common">Erwinia chrysanthemi (strain 3937)</name>
    <dbReference type="NCBI Taxonomy" id="198628"/>
    <lineage>
        <taxon>Bacteria</taxon>
        <taxon>Pseudomonadati</taxon>
        <taxon>Pseudomonadota</taxon>
        <taxon>Gammaproteobacteria</taxon>
        <taxon>Enterobacterales</taxon>
        <taxon>Pectobacteriaceae</taxon>
        <taxon>Dickeya</taxon>
    </lineage>
</organism>
<keyword evidence="3" id="KW-1185">Reference proteome</keyword>
<evidence type="ECO:0000256" key="1">
    <source>
        <dbReference type="SAM" id="Phobius"/>
    </source>
</evidence>
<dbReference type="AlphaFoldDB" id="E0SEJ2"/>
<name>E0SEJ2_DICD3</name>
<accession>E0SEJ2</accession>
<proteinExistence type="predicted"/>
<evidence type="ECO:0000313" key="3">
    <source>
        <dbReference type="Proteomes" id="UP000006859"/>
    </source>
</evidence>